<dbReference type="EMBL" id="JAVHJV010000037">
    <property type="protein sequence ID" value="KAK5936490.1"/>
    <property type="molecule type" value="Genomic_DNA"/>
</dbReference>
<dbReference type="Pfam" id="PF14479">
    <property type="entry name" value="HeLo"/>
    <property type="match status" value="1"/>
</dbReference>
<organism evidence="2 3">
    <name type="scientific">Knufia obscura</name>
    <dbReference type="NCBI Taxonomy" id="1635080"/>
    <lineage>
        <taxon>Eukaryota</taxon>
        <taxon>Fungi</taxon>
        <taxon>Dikarya</taxon>
        <taxon>Ascomycota</taxon>
        <taxon>Pezizomycotina</taxon>
        <taxon>Eurotiomycetes</taxon>
        <taxon>Chaetothyriomycetidae</taxon>
        <taxon>Chaetothyriales</taxon>
        <taxon>Trichomeriaceae</taxon>
        <taxon>Knufia</taxon>
    </lineage>
</organism>
<protein>
    <recommendedName>
        <fullName evidence="1">Prion-inhibition and propagation HeLo domain-containing protein</fullName>
    </recommendedName>
</protein>
<gene>
    <name evidence="2" type="ORF">PMZ80_011270</name>
</gene>
<reference evidence="2 3" key="1">
    <citation type="journal article" date="2023" name="Res Sq">
        <title>Genomic and morphological characterization of Knufia obscura isolated from the Mars 2020 spacecraft assembly facility.</title>
        <authorList>
            <person name="Chander A.M."/>
            <person name="Teixeira M.M."/>
            <person name="Singh N.K."/>
            <person name="Williams M.P."/>
            <person name="Parker C.W."/>
            <person name="Leo P."/>
            <person name="Stajich J.E."/>
            <person name="Torok T."/>
            <person name="Tighe S."/>
            <person name="Mason C.E."/>
            <person name="Venkateswaran K."/>
        </authorList>
    </citation>
    <scope>NUCLEOTIDE SEQUENCE [LARGE SCALE GENOMIC DNA]</scope>
    <source>
        <strain evidence="2 3">CCFEE 5817</strain>
    </source>
</reference>
<proteinExistence type="predicted"/>
<accession>A0ABR0R788</accession>
<keyword evidence="3" id="KW-1185">Reference proteome</keyword>
<comment type="caution">
    <text evidence="2">The sequence shown here is derived from an EMBL/GenBank/DDBJ whole genome shotgun (WGS) entry which is preliminary data.</text>
</comment>
<sequence length="249" mass="27409">MLCQYCYGSIAEAVGLAFAILGAFHNAMQCFDYIQLACDYQWGVSVGSDRVDQTTPALPGAAGSLSEHEKAKSLLEQIVHLFYHAESRSATLKSHKDEQNTGAYDATQELDQAAASLHQKLERLSLKRFKPGNVLKKAKWILYKEKYLNRLIQVTMELIDGLIDLFPATQPEQQRLCADEGTELAADEHASLIVSIVAEQDPTLSAAIRSQHPQQEGQTFNITFAGSQDHGLQQGYFSGQQTNSFGAPS</sequence>
<dbReference type="Gene3D" id="1.20.120.1020">
    <property type="entry name" value="Prion-inhibition and propagation, HeLo domain"/>
    <property type="match status" value="1"/>
</dbReference>
<dbReference type="RefSeq" id="XP_064724580.1">
    <property type="nucleotide sequence ID" value="XM_064879649.1"/>
</dbReference>
<dbReference type="GeneID" id="90004719"/>
<evidence type="ECO:0000313" key="3">
    <source>
        <dbReference type="Proteomes" id="UP001334248"/>
    </source>
</evidence>
<evidence type="ECO:0000313" key="2">
    <source>
        <dbReference type="EMBL" id="KAK5936490.1"/>
    </source>
</evidence>
<dbReference type="InterPro" id="IPR029498">
    <property type="entry name" value="HeLo_dom"/>
</dbReference>
<dbReference type="InterPro" id="IPR038305">
    <property type="entry name" value="HeLo_sf"/>
</dbReference>
<evidence type="ECO:0000259" key="1">
    <source>
        <dbReference type="Pfam" id="PF14479"/>
    </source>
</evidence>
<dbReference type="Proteomes" id="UP001334248">
    <property type="component" value="Unassembled WGS sequence"/>
</dbReference>
<name>A0ABR0R788_9EURO</name>
<feature type="domain" description="Prion-inhibition and propagation HeLo" evidence="1">
    <location>
        <begin position="41"/>
        <end position="185"/>
    </location>
</feature>